<protein>
    <recommendedName>
        <fullName evidence="3">DUF4595 domain-containing protein</fullName>
    </recommendedName>
</protein>
<comment type="caution">
    <text evidence="1">The sequence shown here is derived from an EMBL/GenBank/DDBJ whole genome shotgun (WGS) entry which is preliminary data.</text>
</comment>
<dbReference type="OrthoDB" id="943969at2"/>
<evidence type="ECO:0008006" key="3">
    <source>
        <dbReference type="Google" id="ProtNLM"/>
    </source>
</evidence>
<dbReference type="AlphaFoldDB" id="A0A4Q5M1J5"/>
<evidence type="ECO:0000313" key="1">
    <source>
        <dbReference type="EMBL" id="RYU96101.1"/>
    </source>
</evidence>
<dbReference type="EMBL" id="SEWF01000009">
    <property type="protein sequence ID" value="RYU96101.1"/>
    <property type="molecule type" value="Genomic_DNA"/>
</dbReference>
<keyword evidence="2" id="KW-1185">Reference proteome</keyword>
<accession>A0A4Q5M1J5</accession>
<evidence type="ECO:0000313" key="2">
    <source>
        <dbReference type="Proteomes" id="UP000293162"/>
    </source>
</evidence>
<name>A0A4Q5M1J5_9BACT</name>
<proteinExistence type="predicted"/>
<gene>
    <name evidence="1" type="ORF">EWM59_07785</name>
</gene>
<dbReference type="RefSeq" id="WP_130020392.1">
    <property type="nucleotide sequence ID" value="NZ_SEWF01000009.1"/>
</dbReference>
<organism evidence="1 2">
    <name type="scientific">Emticicia agri</name>
    <dbReference type="NCBI Taxonomy" id="2492393"/>
    <lineage>
        <taxon>Bacteria</taxon>
        <taxon>Pseudomonadati</taxon>
        <taxon>Bacteroidota</taxon>
        <taxon>Cytophagia</taxon>
        <taxon>Cytophagales</taxon>
        <taxon>Leadbetterellaceae</taxon>
        <taxon>Emticicia</taxon>
    </lineage>
</organism>
<dbReference type="PROSITE" id="PS51257">
    <property type="entry name" value="PROKAR_LIPOPROTEIN"/>
    <property type="match status" value="1"/>
</dbReference>
<reference evidence="1 2" key="1">
    <citation type="submission" date="2019-02" db="EMBL/GenBank/DDBJ databases">
        <title>Bacterial novel species Emticicia sp. 17J42-9 isolated from soil.</title>
        <authorList>
            <person name="Jung H.-Y."/>
        </authorList>
    </citation>
    <scope>NUCLEOTIDE SEQUENCE [LARGE SCALE GENOMIC DNA]</scope>
    <source>
        <strain evidence="1 2">17J42-9</strain>
    </source>
</reference>
<sequence>MKSRLLPFILLIILSSCRKNEEIDTCRLEKFVQENPLSKSFHYDYLTLKDGRIEKLFSFDITVNKDTLNKAIVFFEYNSNGQVKAARDEANPARIKRYDASFDNKGNATRIVQTVNGGIEDEVEVKYDDRNRPIEIISRYLLGVNRSIEYDKQGNPSYIYRSDLGTNPTITLHTFDDKRNFFEGVQAIKFYWIIRPLNTFLPYGDHNIVSSKIYQFDRTEFKEAENLRTRRELTYNEKGFPETIKILREDLSSTVTNISTFAYNCQ</sequence>
<dbReference type="Proteomes" id="UP000293162">
    <property type="component" value="Unassembled WGS sequence"/>
</dbReference>